<dbReference type="GO" id="GO:0097539">
    <property type="term" value="C:ciliary transition fiber"/>
    <property type="evidence" value="ECO:0007669"/>
    <property type="project" value="TreeGrafter"/>
</dbReference>
<evidence type="ECO:0000256" key="3">
    <source>
        <dbReference type="ARBA" id="ARBA00022553"/>
    </source>
</evidence>
<proteinExistence type="predicted"/>
<evidence type="ECO:0000256" key="4">
    <source>
        <dbReference type="ARBA" id="ARBA00023212"/>
    </source>
</evidence>
<dbReference type="InterPro" id="IPR011992">
    <property type="entry name" value="EF-hand-dom_pair"/>
</dbReference>
<dbReference type="InterPro" id="IPR002048">
    <property type="entry name" value="EF_hand_dom"/>
</dbReference>
<evidence type="ECO:0000313" key="8">
    <source>
        <dbReference type="EMBL" id="CAL1575310.1"/>
    </source>
</evidence>
<feature type="compositionally biased region" description="Polar residues" evidence="6">
    <location>
        <begin position="492"/>
        <end position="507"/>
    </location>
</feature>
<comment type="subcellular location">
    <subcellularLocation>
        <location evidence="1">Cytoplasm</location>
        <location evidence="1">Cytoskeleton</location>
        <location evidence="1">Microtubule organizing center</location>
        <location evidence="1">Centrosome</location>
    </subcellularLocation>
</comment>
<evidence type="ECO:0000256" key="6">
    <source>
        <dbReference type="SAM" id="MobiDB-lite"/>
    </source>
</evidence>
<accession>A0AAV2JHV1</accession>
<dbReference type="GO" id="GO:0090222">
    <property type="term" value="P:centrosome-templated microtubule nucleation"/>
    <property type="evidence" value="ECO:0007669"/>
    <property type="project" value="TreeGrafter"/>
</dbReference>
<protein>
    <recommendedName>
        <fullName evidence="7">EF-hand domain-containing protein</fullName>
    </recommendedName>
</protein>
<feature type="region of interest" description="Disordered" evidence="6">
    <location>
        <begin position="477"/>
        <end position="507"/>
    </location>
</feature>
<keyword evidence="9" id="KW-1185">Reference proteome</keyword>
<dbReference type="Gene3D" id="1.10.238.10">
    <property type="entry name" value="EF-hand"/>
    <property type="match status" value="1"/>
</dbReference>
<evidence type="ECO:0000313" key="9">
    <source>
        <dbReference type="Proteomes" id="UP001497482"/>
    </source>
</evidence>
<organism evidence="8 9">
    <name type="scientific">Knipowitschia caucasica</name>
    <name type="common">Caucasian dwarf goby</name>
    <name type="synonym">Pomatoschistus caucasicus</name>
    <dbReference type="NCBI Taxonomy" id="637954"/>
    <lineage>
        <taxon>Eukaryota</taxon>
        <taxon>Metazoa</taxon>
        <taxon>Chordata</taxon>
        <taxon>Craniata</taxon>
        <taxon>Vertebrata</taxon>
        <taxon>Euteleostomi</taxon>
        <taxon>Actinopterygii</taxon>
        <taxon>Neopterygii</taxon>
        <taxon>Teleostei</taxon>
        <taxon>Neoteleostei</taxon>
        <taxon>Acanthomorphata</taxon>
        <taxon>Gobiaria</taxon>
        <taxon>Gobiiformes</taxon>
        <taxon>Gobioidei</taxon>
        <taxon>Gobiidae</taxon>
        <taxon>Gobiinae</taxon>
        <taxon>Knipowitschia</taxon>
    </lineage>
</organism>
<keyword evidence="5" id="KW-0175">Coiled coil</keyword>
<dbReference type="PANTHER" id="PTHR18905">
    <property type="entry name" value="NINEIN"/>
    <property type="match status" value="1"/>
</dbReference>
<evidence type="ECO:0000256" key="5">
    <source>
        <dbReference type="SAM" id="Coils"/>
    </source>
</evidence>
<evidence type="ECO:0000256" key="2">
    <source>
        <dbReference type="ARBA" id="ARBA00022490"/>
    </source>
</evidence>
<dbReference type="GO" id="GO:0000242">
    <property type="term" value="C:pericentriolar material"/>
    <property type="evidence" value="ECO:0007669"/>
    <property type="project" value="TreeGrafter"/>
</dbReference>
<dbReference type="GO" id="GO:0051642">
    <property type="term" value="P:centrosome localization"/>
    <property type="evidence" value="ECO:0007669"/>
    <property type="project" value="TreeGrafter"/>
</dbReference>
<feature type="coiled-coil region" evidence="5">
    <location>
        <begin position="347"/>
        <end position="409"/>
    </location>
</feature>
<dbReference type="GO" id="GO:0005509">
    <property type="term" value="F:calcium ion binding"/>
    <property type="evidence" value="ECO:0007669"/>
    <property type="project" value="InterPro"/>
</dbReference>
<evidence type="ECO:0000256" key="1">
    <source>
        <dbReference type="ARBA" id="ARBA00004300"/>
    </source>
</evidence>
<keyword evidence="4" id="KW-0206">Cytoskeleton</keyword>
<dbReference type="SUPFAM" id="SSF47473">
    <property type="entry name" value="EF-hand"/>
    <property type="match status" value="1"/>
</dbReference>
<dbReference type="AlphaFoldDB" id="A0AAV2JHV1"/>
<dbReference type="EMBL" id="OZ035834">
    <property type="protein sequence ID" value="CAL1575310.1"/>
    <property type="molecule type" value="Genomic_DNA"/>
</dbReference>
<keyword evidence="3" id="KW-0597">Phosphoprotein</keyword>
<feature type="compositionally biased region" description="Pro residues" evidence="6">
    <location>
        <begin position="480"/>
        <end position="489"/>
    </location>
</feature>
<dbReference type="PROSITE" id="PS50222">
    <property type="entry name" value="EF_HAND_2"/>
    <property type="match status" value="1"/>
</dbReference>
<sequence>MGEEEQQYVEQLRGVFDSFDLSGAGSLSQDELWELCESLQLQEAAPALLQTLLLSQDTPNARVGFEQFKNALILVLSSNLEEPRIEQVPSPKPASPEIQPKFVKGSKRYGRRSTPEFFVSDLCESGLNPEPDRDENYESVVPCKRERWIAHETSTGEEYEAEGQLHLWNPDEPGTPRVSVVSLSERLEQRVQDVCEELCLPWDKPATYDDLLALSQRLGMEISGEALQTLNSDEEMSVQDFVSRVLSLNKPPTPSASTPYRQLKRMHSTQPFDEVGRRIATPSALSGTIGLKLFSTLDDGTGFSPVEHILDSWLEEGIENSTEILQALNFSLEGKLSLSDLTAALEAELLENKNGILQAALASFRAEIRHLLTCVDRELREKEKIQSDLEKAERLKAQLATEVDEHHSVIEHMNKLNLRVGDVSCSPQTTGESQITLHLPRARALNVRTNPTVDAPKIGDGWCFVCSLFHPHFVTKTRPPELPNPPPADSQPEPQQSSCRIQSSHLV</sequence>
<name>A0AAV2JHV1_KNICA</name>
<dbReference type="GO" id="GO:0097431">
    <property type="term" value="C:mitotic spindle pole"/>
    <property type="evidence" value="ECO:0007669"/>
    <property type="project" value="TreeGrafter"/>
</dbReference>
<dbReference type="Proteomes" id="UP001497482">
    <property type="component" value="Chromosome 12"/>
</dbReference>
<reference evidence="8 9" key="1">
    <citation type="submission" date="2024-04" db="EMBL/GenBank/DDBJ databases">
        <authorList>
            <person name="Waldvogel A.-M."/>
            <person name="Schoenle A."/>
        </authorList>
    </citation>
    <scope>NUCLEOTIDE SEQUENCE [LARGE SCALE GENOMIC DNA]</scope>
</reference>
<evidence type="ECO:0000259" key="7">
    <source>
        <dbReference type="PROSITE" id="PS50222"/>
    </source>
</evidence>
<keyword evidence="2" id="KW-0963">Cytoplasm</keyword>
<dbReference type="GO" id="GO:0005814">
    <property type="term" value="C:centriole"/>
    <property type="evidence" value="ECO:0007669"/>
    <property type="project" value="TreeGrafter"/>
</dbReference>
<feature type="domain" description="EF-hand" evidence="7">
    <location>
        <begin position="7"/>
        <end position="42"/>
    </location>
</feature>
<dbReference type="PANTHER" id="PTHR18905:SF11">
    <property type="entry name" value="NINEIN"/>
    <property type="match status" value="1"/>
</dbReference>
<gene>
    <name evidence="8" type="ORF">KC01_LOCUS6907</name>
</gene>
<dbReference type="GO" id="GO:0034454">
    <property type="term" value="P:microtubule anchoring at centrosome"/>
    <property type="evidence" value="ECO:0007669"/>
    <property type="project" value="TreeGrafter"/>
</dbReference>